<evidence type="ECO:0000313" key="3">
    <source>
        <dbReference type="EMBL" id="OSQ39787.1"/>
    </source>
</evidence>
<keyword evidence="2" id="KW-0812">Transmembrane</keyword>
<keyword evidence="4" id="KW-1185">Reference proteome</keyword>
<feature type="transmembrane region" description="Helical" evidence="2">
    <location>
        <begin position="531"/>
        <end position="553"/>
    </location>
</feature>
<feature type="region of interest" description="Disordered" evidence="1">
    <location>
        <begin position="165"/>
        <end position="200"/>
    </location>
</feature>
<dbReference type="EMBL" id="JFKA01000002">
    <property type="protein sequence ID" value="OSQ39787.1"/>
    <property type="molecule type" value="Genomic_DNA"/>
</dbReference>
<keyword evidence="2" id="KW-0472">Membrane</keyword>
<dbReference type="RefSeq" id="WP_085581014.1">
    <property type="nucleotide sequence ID" value="NZ_JFKA01000002.1"/>
</dbReference>
<dbReference type="OrthoDB" id="3239452at2"/>
<feature type="compositionally biased region" description="Basic and acidic residues" evidence="1">
    <location>
        <begin position="165"/>
        <end position="177"/>
    </location>
</feature>
<dbReference type="AlphaFoldDB" id="A0A1Y2L3P1"/>
<organism evidence="3 4">
    <name type="scientific">Thalassospira mesophila</name>
    <dbReference type="NCBI Taxonomy" id="1293891"/>
    <lineage>
        <taxon>Bacteria</taxon>
        <taxon>Pseudomonadati</taxon>
        <taxon>Pseudomonadota</taxon>
        <taxon>Alphaproteobacteria</taxon>
        <taxon>Rhodospirillales</taxon>
        <taxon>Thalassospiraceae</taxon>
        <taxon>Thalassospira</taxon>
    </lineage>
</organism>
<evidence type="ECO:0000256" key="1">
    <source>
        <dbReference type="SAM" id="MobiDB-lite"/>
    </source>
</evidence>
<feature type="transmembrane region" description="Helical" evidence="2">
    <location>
        <begin position="446"/>
        <end position="466"/>
    </location>
</feature>
<accession>A0A1Y2L3P1</accession>
<evidence type="ECO:0000313" key="4">
    <source>
        <dbReference type="Proteomes" id="UP000193391"/>
    </source>
</evidence>
<comment type="caution">
    <text evidence="3">The sequence shown here is derived from an EMBL/GenBank/DDBJ whole genome shotgun (WGS) entry which is preliminary data.</text>
</comment>
<gene>
    <name evidence="3" type="ORF">TMES_07550</name>
</gene>
<protein>
    <recommendedName>
        <fullName evidence="5">Lactate permease</fullName>
    </recommendedName>
</protein>
<reference evidence="3 4" key="1">
    <citation type="submission" date="2014-03" db="EMBL/GenBank/DDBJ databases">
        <title>The draft genome sequence of Thalassospira mesophila JCM 18969.</title>
        <authorList>
            <person name="Lai Q."/>
            <person name="Shao Z."/>
        </authorList>
    </citation>
    <scope>NUCLEOTIDE SEQUENCE [LARGE SCALE GENOMIC DNA]</scope>
    <source>
        <strain evidence="3 4">JCM 18969</strain>
    </source>
</reference>
<proteinExistence type="predicted"/>
<feature type="transmembrane region" description="Helical" evidence="2">
    <location>
        <begin position="498"/>
        <end position="519"/>
    </location>
</feature>
<evidence type="ECO:0008006" key="5">
    <source>
        <dbReference type="Google" id="ProtNLM"/>
    </source>
</evidence>
<sequence>MSDRINRFKDRKILTKSDNSTKSEIILSINASTYNSAEVLLSSAKLRMENDPPLEMTDPNALLSEIHGKISSDKITALIESCQNECITAVIRPLGLGKVLFNDQLGGNVTTTHNVRSEDYVNSENTSYSNNGEKKHYESEIKKWEMEKKIYSQQSKYKKNIKKWKEEGGNERKRPENPADVTNFDGEIFDPKHTYRDGNKNYKKTKEKYKKFKENGELKDPNSNEYFRKNDDVHLDHTRSVEEIHRDRSRVLTGLDGPTLANIKENLLPMDAHINQSKSDLSARDAIELWKRQAPERKKRIETLKKTIESGNANEDQKSRLRKLEKLENINVDALKGNYDTATKIQNSKIDTNYYSSRNFITSSALTSTKEGGKMALQQALGVLMEEFVRATFAEVKDAWKNGFKNKVDASFLDALKERLTRIAVRVHSKWNDAAYALRDGFISGFFSNLITILINTFATTAARLVRMIREGFMSLYRALKTLALPEEGTSLADAADAALKIIAAGLVAAGGIAIEGFLEPYLKPLGPLADYILAISVGLVTGVAVASTVYLLEQIDLFGVHAKARHEHVVDRLTNTIDLSYERAVKASTIFDDPILHHLT</sequence>
<evidence type="ECO:0000256" key="2">
    <source>
        <dbReference type="SAM" id="Phobius"/>
    </source>
</evidence>
<name>A0A1Y2L3P1_9PROT</name>
<dbReference type="Proteomes" id="UP000193391">
    <property type="component" value="Unassembled WGS sequence"/>
</dbReference>
<keyword evidence="2" id="KW-1133">Transmembrane helix</keyword>
<feature type="compositionally biased region" description="Basic and acidic residues" evidence="1">
    <location>
        <begin position="189"/>
        <end position="200"/>
    </location>
</feature>